<accession>A9DDV5</accession>
<dbReference type="AlphaFoldDB" id="A9DDV5"/>
<reference evidence="1 2" key="1">
    <citation type="submission" date="2007-10" db="EMBL/GenBank/DDBJ databases">
        <authorList>
            <person name="Yayanos A."/>
            <person name="Ferriera S."/>
            <person name="Johnson J."/>
            <person name="Kravitz S."/>
            <person name="Halpern A."/>
            <person name="Remington K."/>
            <person name="Beeson K."/>
            <person name="Tran B."/>
            <person name="Rogers Y.-H."/>
            <person name="Friedman R."/>
            <person name="Venter J.C."/>
        </authorList>
    </citation>
    <scope>NUCLEOTIDE SEQUENCE [LARGE SCALE GENOMIC DNA]</scope>
    <source>
        <strain evidence="1 2">KT99</strain>
    </source>
</reference>
<gene>
    <name evidence="1" type="ORF">KT99_09888</name>
</gene>
<proteinExistence type="predicted"/>
<organism evidence="1 2">
    <name type="scientific">Shewanella benthica KT99</name>
    <dbReference type="NCBI Taxonomy" id="314608"/>
    <lineage>
        <taxon>Bacteria</taxon>
        <taxon>Pseudomonadati</taxon>
        <taxon>Pseudomonadota</taxon>
        <taxon>Gammaproteobacteria</taxon>
        <taxon>Alteromonadales</taxon>
        <taxon>Shewanellaceae</taxon>
        <taxon>Shewanella</taxon>
    </lineage>
</organism>
<comment type="caution">
    <text evidence="1">The sequence shown here is derived from an EMBL/GenBank/DDBJ whole genome shotgun (WGS) entry which is preliminary data.</text>
</comment>
<evidence type="ECO:0000313" key="2">
    <source>
        <dbReference type="Proteomes" id="UP000005839"/>
    </source>
</evidence>
<sequence>MFDSIKKALGLNSKPQRKKVKLPEGLNRLEVIPAKGWWN</sequence>
<name>A9DDV5_9GAMM</name>
<dbReference type="Proteomes" id="UP000005839">
    <property type="component" value="Unassembled WGS sequence"/>
</dbReference>
<evidence type="ECO:0000313" key="1">
    <source>
        <dbReference type="EMBL" id="EDQ00179.1"/>
    </source>
</evidence>
<keyword evidence="2" id="KW-1185">Reference proteome</keyword>
<protein>
    <submittedName>
        <fullName evidence="1">Uncharacterized protein</fullName>
    </submittedName>
</protein>
<dbReference type="EMBL" id="ABIC01000025">
    <property type="protein sequence ID" value="EDQ00179.1"/>
    <property type="molecule type" value="Genomic_DNA"/>
</dbReference>